<dbReference type="AlphaFoldDB" id="A0A7S3B7M6"/>
<proteinExistence type="predicted"/>
<accession>A0A7S3B7M6</accession>
<gene>
    <name evidence="1" type="ORF">HERI1096_LOCUS26314</name>
</gene>
<organism evidence="1">
    <name type="scientific">Haptolina ericina</name>
    <dbReference type="NCBI Taxonomy" id="156174"/>
    <lineage>
        <taxon>Eukaryota</taxon>
        <taxon>Haptista</taxon>
        <taxon>Haptophyta</taxon>
        <taxon>Prymnesiophyceae</taxon>
        <taxon>Prymnesiales</taxon>
        <taxon>Prymnesiaceae</taxon>
        <taxon>Haptolina</taxon>
    </lineage>
</organism>
<dbReference type="EMBL" id="HBHX01047529">
    <property type="protein sequence ID" value="CAE0126876.1"/>
    <property type="molecule type" value="Transcribed_RNA"/>
</dbReference>
<name>A0A7S3B7M6_9EUKA</name>
<protein>
    <submittedName>
        <fullName evidence="1">Uncharacterized protein</fullName>
    </submittedName>
</protein>
<reference evidence="1" key="1">
    <citation type="submission" date="2021-01" db="EMBL/GenBank/DDBJ databases">
        <authorList>
            <person name="Corre E."/>
            <person name="Pelletier E."/>
            <person name="Niang G."/>
            <person name="Scheremetjew M."/>
            <person name="Finn R."/>
            <person name="Kale V."/>
            <person name="Holt S."/>
            <person name="Cochrane G."/>
            <person name="Meng A."/>
            <person name="Brown T."/>
            <person name="Cohen L."/>
        </authorList>
    </citation>
    <scope>NUCLEOTIDE SEQUENCE</scope>
    <source>
        <strain evidence="1">CCMP281</strain>
    </source>
</reference>
<sequence>MWIDKNHNWHMLYEGGCNCDVGHSWSRDGITWSNITGAWNETRPVLNANGSITNVSYYIGRPKFMLGADGFTPTHLLGGAGSPVKTSPMTSLTIVSPLAGGL</sequence>
<evidence type="ECO:0000313" key="1">
    <source>
        <dbReference type="EMBL" id="CAE0126876.1"/>
    </source>
</evidence>